<evidence type="ECO:0000313" key="1">
    <source>
        <dbReference type="EMBL" id="AGI66786.1"/>
    </source>
</evidence>
<sequence>MQRNTKPTMHKLSDNEVAWIEFLRLLSYDQVPTPTLAAIQALRLTLTGRELKICSRDCAGG</sequence>
<protein>
    <submittedName>
        <fullName evidence="1">Uncharacterized protein</fullName>
    </submittedName>
</protein>
<dbReference type="EMBL" id="CP003740">
    <property type="protein sequence ID" value="AGI66786.1"/>
    <property type="molecule type" value="Genomic_DNA"/>
</dbReference>
<accession>M9R8X8</accession>
<keyword evidence="2" id="KW-1185">Reference proteome</keyword>
<name>M9R8X8_9RHOB</name>
<dbReference type="KEGG" id="oat:OAN307_c10810"/>
<dbReference type="Proteomes" id="UP000005307">
    <property type="component" value="Chromosome"/>
</dbReference>
<dbReference type="OrthoDB" id="7644926at2"/>
<proteinExistence type="predicted"/>
<reference evidence="1 2" key="1">
    <citation type="journal article" date="2013" name="PLoS ONE">
        <title>Poles Apart: Arctic and Antarctic Octadecabacter strains Share High Genome Plasticity and a New Type of Xanthorhodopsin.</title>
        <authorList>
            <person name="Vollmers J."/>
            <person name="Voget S."/>
            <person name="Dietrich S."/>
            <person name="Gollnow K."/>
            <person name="Smits M."/>
            <person name="Meyer K."/>
            <person name="Brinkhoff T."/>
            <person name="Simon M."/>
            <person name="Daniel R."/>
        </authorList>
    </citation>
    <scope>NUCLEOTIDE SEQUENCE [LARGE SCALE GENOMIC DNA]</scope>
    <source>
        <strain evidence="1 2">307</strain>
    </source>
</reference>
<dbReference type="AlphaFoldDB" id="M9R8X8"/>
<dbReference type="HOGENOM" id="CLU_2956044_0_0_5"/>
<gene>
    <name evidence="1" type="ORF">OAN307_c10810</name>
</gene>
<evidence type="ECO:0000313" key="2">
    <source>
        <dbReference type="Proteomes" id="UP000005307"/>
    </source>
</evidence>
<organism evidence="1 2">
    <name type="scientific">Octadecabacter antarcticus 307</name>
    <dbReference type="NCBI Taxonomy" id="391626"/>
    <lineage>
        <taxon>Bacteria</taxon>
        <taxon>Pseudomonadati</taxon>
        <taxon>Pseudomonadota</taxon>
        <taxon>Alphaproteobacteria</taxon>
        <taxon>Rhodobacterales</taxon>
        <taxon>Roseobacteraceae</taxon>
        <taxon>Octadecabacter</taxon>
    </lineage>
</organism>